<organism evidence="3 4">
    <name type="scientific">Orenia metallireducens</name>
    <dbReference type="NCBI Taxonomy" id="1413210"/>
    <lineage>
        <taxon>Bacteria</taxon>
        <taxon>Bacillati</taxon>
        <taxon>Bacillota</taxon>
        <taxon>Clostridia</taxon>
        <taxon>Halanaerobiales</taxon>
        <taxon>Halobacteroidaceae</taxon>
        <taxon>Orenia</taxon>
    </lineage>
</organism>
<gene>
    <name evidence="3" type="ORF">SAMN06265827_105121</name>
</gene>
<evidence type="ECO:0000313" key="3">
    <source>
        <dbReference type="EMBL" id="SNY19438.1"/>
    </source>
</evidence>
<dbReference type="Gene3D" id="2.40.30.200">
    <property type="match status" value="1"/>
</dbReference>
<protein>
    <submittedName>
        <fullName evidence="3">Phage-related protein</fullName>
    </submittedName>
</protein>
<dbReference type="AlphaFoldDB" id="A0A285G7R5"/>
<name>A0A285G7R5_9FIRM</name>
<sequence>MIKLVNSKGEEMLLNPTFSFDEIESSKSIKSQEIANSDGEEYQGSKYNSRSFEIKGAMINTTNSEQLRKDVDELYGFLQYDPIKIYRNKDIDKYILGYINSDSKNWHPLDKWVKLEFEFLAVDPFFYSSGETRGEAVNNILHSFQVVNDGNIEIYPSISLTFNSGTTTDPVVENLENGNIIILNGDFRAGDEVIIDCERLTVEKNGSNTLNIVNDNFLLDSFKLQSGRNDIEFRCENSADLSLIFSFKNKWI</sequence>
<dbReference type="InterPro" id="IPR054738">
    <property type="entry name" value="Siphovirus-type_tail_C"/>
</dbReference>
<dbReference type="EMBL" id="OBDZ01000005">
    <property type="protein sequence ID" value="SNY19438.1"/>
    <property type="molecule type" value="Genomic_DNA"/>
</dbReference>
<dbReference type="Proteomes" id="UP000219573">
    <property type="component" value="Unassembled WGS sequence"/>
</dbReference>
<accession>A0A285G7R5</accession>
<dbReference type="Pfam" id="PF05709">
    <property type="entry name" value="Sipho_tail"/>
    <property type="match status" value="1"/>
</dbReference>
<evidence type="ECO:0000259" key="2">
    <source>
        <dbReference type="Pfam" id="PF22768"/>
    </source>
</evidence>
<feature type="domain" description="Siphovirus-type tail component RIFT-related" evidence="1">
    <location>
        <begin position="20"/>
        <end position="102"/>
    </location>
</feature>
<keyword evidence="4" id="KW-1185">Reference proteome</keyword>
<reference evidence="4" key="1">
    <citation type="submission" date="2017-09" db="EMBL/GenBank/DDBJ databases">
        <authorList>
            <person name="Varghese N."/>
            <person name="Submissions S."/>
        </authorList>
    </citation>
    <scope>NUCLEOTIDE SEQUENCE [LARGE SCALE GENOMIC DNA]</scope>
    <source>
        <strain evidence="4">MSL47</strain>
    </source>
</reference>
<evidence type="ECO:0000313" key="4">
    <source>
        <dbReference type="Proteomes" id="UP000219573"/>
    </source>
</evidence>
<dbReference type="RefSeq" id="WP_097016948.1">
    <property type="nucleotide sequence ID" value="NZ_OBDZ01000005.1"/>
</dbReference>
<dbReference type="InterPro" id="IPR008841">
    <property type="entry name" value="Siphovirus-type_tail_N"/>
</dbReference>
<evidence type="ECO:0000259" key="1">
    <source>
        <dbReference type="Pfam" id="PF05709"/>
    </source>
</evidence>
<dbReference type="Gene3D" id="2.60.120.860">
    <property type="match status" value="1"/>
</dbReference>
<feature type="domain" description="Siphovirus-type tail component C-terminal" evidence="2">
    <location>
        <begin position="149"/>
        <end position="251"/>
    </location>
</feature>
<dbReference type="Pfam" id="PF22768">
    <property type="entry name" value="SPP1_Dit"/>
    <property type="match status" value="1"/>
</dbReference>
<proteinExistence type="predicted"/>